<evidence type="ECO:0000259" key="8">
    <source>
        <dbReference type="PROSITE" id="PS50812"/>
    </source>
</evidence>
<dbReference type="PROSITE" id="PS50812">
    <property type="entry name" value="PWWP"/>
    <property type="match status" value="1"/>
</dbReference>
<protein>
    <recommendedName>
        <fullName evidence="8">PWWP domain-containing protein</fullName>
    </recommendedName>
</protein>
<dbReference type="SUPFAM" id="SSF63748">
    <property type="entry name" value="Tudor/PWWP/MBT"/>
    <property type="match status" value="1"/>
</dbReference>
<reference evidence="9 10" key="1">
    <citation type="submission" date="2024-05" db="EMBL/GenBank/DDBJ databases">
        <title>Culex pipiens pipiens assembly and annotation.</title>
        <authorList>
            <person name="Alout H."/>
            <person name="Durand T."/>
        </authorList>
    </citation>
    <scope>NUCLEOTIDE SEQUENCE [LARGE SCALE GENOMIC DNA]</scope>
    <source>
        <strain evidence="9">HA-2024</strain>
        <tissue evidence="9">Whole body</tissue>
    </source>
</reference>
<evidence type="ECO:0000256" key="6">
    <source>
        <dbReference type="ARBA" id="ARBA00022691"/>
    </source>
</evidence>
<sequence length="113" mass="12881">MPLCDEIVWAKYSVFKFWPAIAIPPPTVLDVVFRRQHEQTDICLRFRQNKLTPRNRAQRGQIRGGGGPKGNMARFFNHSCEPNCETLLWKVGGSQSVGLFALKDLKVGLQLQR</sequence>
<dbReference type="GO" id="GO:0008757">
    <property type="term" value="F:S-adenosylmethionine-dependent methyltransferase activity"/>
    <property type="evidence" value="ECO:0007669"/>
    <property type="project" value="UniProtKB-ARBA"/>
</dbReference>
<feature type="domain" description="PWWP" evidence="8">
    <location>
        <begin position="4"/>
        <end position="89"/>
    </location>
</feature>
<dbReference type="Proteomes" id="UP001562425">
    <property type="component" value="Unassembled WGS sequence"/>
</dbReference>
<comment type="caution">
    <text evidence="9">The sequence shown here is derived from an EMBL/GenBank/DDBJ whole genome shotgun (WGS) entry which is preliminary data.</text>
</comment>
<accession>A0ABD1DG05</accession>
<dbReference type="Gene3D" id="2.170.270.10">
    <property type="entry name" value="SET domain"/>
    <property type="match status" value="1"/>
</dbReference>
<evidence type="ECO:0000256" key="3">
    <source>
        <dbReference type="ARBA" id="ARBA00022454"/>
    </source>
</evidence>
<keyword evidence="4" id="KW-0489">Methyltransferase</keyword>
<dbReference type="EMBL" id="JBEHCU010005873">
    <property type="protein sequence ID" value="KAL1398503.1"/>
    <property type="molecule type" value="Genomic_DNA"/>
</dbReference>
<keyword evidence="5" id="KW-0808">Transferase</keyword>
<dbReference type="Pfam" id="PF00856">
    <property type="entry name" value="SET"/>
    <property type="match status" value="1"/>
</dbReference>
<evidence type="ECO:0000313" key="10">
    <source>
        <dbReference type="Proteomes" id="UP001562425"/>
    </source>
</evidence>
<proteinExistence type="predicted"/>
<evidence type="ECO:0000256" key="1">
    <source>
        <dbReference type="ARBA" id="ARBA00004123"/>
    </source>
</evidence>
<dbReference type="InterPro" id="IPR046341">
    <property type="entry name" value="SET_dom_sf"/>
</dbReference>
<comment type="subcellular location">
    <subcellularLocation>
        <location evidence="2">Chromosome</location>
    </subcellularLocation>
    <subcellularLocation>
        <location evidence="1">Nucleus</location>
    </subcellularLocation>
</comment>
<name>A0ABD1DG05_CULPP</name>
<evidence type="ECO:0000256" key="7">
    <source>
        <dbReference type="ARBA" id="ARBA00023242"/>
    </source>
</evidence>
<dbReference type="GO" id="GO:0008276">
    <property type="term" value="F:protein methyltransferase activity"/>
    <property type="evidence" value="ECO:0007669"/>
    <property type="project" value="UniProtKB-ARBA"/>
</dbReference>
<dbReference type="GO" id="GO:0008170">
    <property type="term" value="F:N-methyltransferase activity"/>
    <property type="evidence" value="ECO:0007669"/>
    <property type="project" value="UniProtKB-ARBA"/>
</dbReference>
<evidence type="ECO:0000256" key="4">
    <source>
        <dbReference type="ARBA" id="ARBA00022603"/>
    </source>
</evidence>
<dbReference type="PANTHER" id="PTHR22884">
    <property type="entry name" value="SET DOMAIN PROTEINS"/>
    <property type="match status" value="1"/>
</dbReference>
<dbReference type="AlphaFoldDB" id="A0ABD1DG05"/>
<dbReference type="GO" id="GO:0005634">
    <property type="term" value="C:nucleus"/>
    <property type="evidence" value="ECO:0007669"/>
    <property type="project" value="UniProtKB-SubCell"/>
</dbReference>
<dbReference type="Gene3D" id="2.30.30.140">
    <property type="match status" value="1"/>
</dbReference>
<dbReference type="GO" id="GO:0032259">
    <property type="term" value="P:methylation"/>
    <property type="evidence" value="ECO:0007669"/>
    <property type="project" value="UniProtKB-KW"/>
</dbReference>
<keyword evidence="10" id="KW-1185">Reference proteome</keyword>
<evidence type="ECO:0000313" key="9">
    <source>
        <dbReference type="EMBL" id="KAL1398503.1"/>
    </source>
</evidence>
<keyword evidence="6" id="KW-0949">S-adenosyl-L-methionine</keyword>
<dbReference type="SUPFAM" id="SSF82199">
    <property type="entry name" value="SET domain"/>
    <property type="match status" value="1"/>
</dbReference>
<organism evidence="9 10">
    <name type="scientific">Culex pipiens pipiens</name>
    <name type="common">Northern house mosquito</name>
    <dbReference type="NCBI Taxonomy" id="38569"/>
    <lineage>
        <taxon>Eukaryota</taxon>
        <taxon>Metazoa</taxon>
        <taxon>Ecdysozoa</taxon>
        <taxon>Arthropoda</taxon>
        <taxon>Hexapoda</taxon>
        <taxon>Insecta</taxon>
        <taxon>Pterygota</taxon>
        <taxon>Neoptera</taxon>
        <taxon>Endopterygota</taxon>
        <taxon>Diptera</taxon>
        <taxon>Nematocera</taxon>
        <taxon>Culicoidea</taxon>
        <taxon>Culicidae</taxon>
        <taxon>Culicinae</taxon>
        <taxon>Culicini</taxon>
        <taxon>Culex</taxon>
        <taxon>Culex</taxon>
    </lineage>
</organism>
<dbReference type="InterPro" id="IPR000313">
    <property type="entry name" value="PWWP_dom"/>
</dbReference>
<gene>
    <name evidence="9" type="ORF">pipiens_008905</name>
</gene>
<evidence type="ECO:0000256" key="2">
    <source>
        <dbReference type="ARBA" id="ARBA00004286"/>
    </source>
</evidence>
<dbReference type="GO" id="GO:0005694">
    <property type="term" value="C:chromosome"/>
    <property type="evidence" value="ECO:0007669"/>
    <property type="project" value="UniProtKB-SubCell"/>
</dbReference>
<keyword evidence="3" id="KW-0158">Chromosome</keyword>
<dbReference type="InterPro" id="IPR001214">
    <property type="entry name" value="SET_dom"/>
</dbReference>
<keyword evidence="7" id="KW-0539">Nucleus</keyword>
<dbReference type="InterPro" id="IPR050777">
    <property type="entry name" value="SET2_Histone-Lys_MeTrsfase"/>
</dbReference>
<evidence type="ECO:0000256" key="5">
    <source>
        <dbReference type="ARBA" id="ARBA00022679"/>
    </source>
</evidence>